<evidence type="ECO:0000313" key="4">
    <source>
        <dbReference type="Proteomes" id="UP001529510"/>
    </source>
</evidence>
<keyword evidence="1" id="KW-0433">Leucine-rich repeat</keyword>
<feature type="non-terminal residue" evidence="3">
    <location>
        <position position="1"/>
    </location>
</feature>
<protein>
    <submittedName>
        <fullName evidence="3">Uncharacterized protein</fullName>
    </submittedName>
</protein>
<comment type="caution">
    <text evidence="3">The sequence shown here is derived from an EMBL/GenBank/DDBJ whole genome shotgun (WGS) entry which is preliminary data.</text>
</comment>
<keyword evidence="2" id="KW-0677">Repeat</keyword>
<proteinExistence type="predicted"/>
<dbReference type="SUPFAM" id="SSF52047">
    <property type="entry name" value="RNI-like"/>
    <property type="match status" value="1"/>
</dbReference>
<dbReference type="InterPro" id="IPR051261">
    <property type="entry name" value="NLR"/>
</dbReference>
<dbReference type="PANTHER" id="PTHR24106">
    <property type="entry name" value="NACHT, LRR AND CARD DOMAINS-CONTAINING"/>
    <property type="match status" value="1"/>
</dbReference>
<reference evidence="3 4" key="1">
    <citation type="submission" date="2024-05" db="EMBL/GenBank/DDBJ databases">
        <title>Genome sequencing and assembly of Indian major carp, Cirrhinus mrigala (Hamilton, 1822).</title>
        <authorList>
            <person name="Mohindra V."/>
            <person name="Chowdhury L.M."/>
            <person name="Lal K."/>
            <person name="Jena J.K."/>
        </authorList>
    </citation>
    <scope>NUCLEOTIDE SEQUENCE [LARGE SCALE GENOMIC DNA]</scope>
    <source>
        <strain evidence="3">CM1030</strain>
        <tissue evidence="3">Blood</tissue>
    </source>
</reference>
<dbReference type="EMBL" id="JAMKFB020000023">
    <property type="protein sequence ID" value="KAL0159159.1"/>
    <property type="molecule type" value="Genomic_DNA"/>
</dbReference>
<evidence type="ECO:0000256" key="1">
    <source>
        <dbReference type="ARBA" id="ARBA00022614"/>
    </source>
</evidence>
<dbReference type="Gene3D" id="3.80.10.10">
    <property type="entry name" value="Ribonuclease Inhibitor"/>
    <property type="match status" value="1"/>
</dbReference>
<dbReference type="Proteomes" id="UP001529510">
    <property type="component" value="Unassembled WGS sequence"/>
</dbReference>
<keyword evidence="4" id="KW-1185">Reference proteome</keyword>
<sequence>LCNCSIREEGCLYLALALSSNPSHLRELNLSWNKLGNSEKFLYNLLEDKNCKLESL</sequence>
<organism evidence="3 4">
    <name type="scientific">Cirrhinus mrigala</name>
    <name type="common">Mrigala</name>
    <dbReference type="NCBI Taxonomy" id="683832"/>
    <lineage>
        <taxon>Eukaryota</taxon>
        <taxon>Metazoa</taxon>
        <taxon>Chordata</taxon>
        <taxon>Craniata</taxon>
        <taxon>Vertebrata</taxon>
        <taxon>Euteleostomi</taxon>
        <taxon>Actinopterygii</taxon>
        <taxon>Neopterygii</taxon>
        <taxon>Teleostei</taxon>
        <taxon>Ostariophysi</taxon>
        <taxon>Cypriniformes</taxon>
        <taxon>Cyprinidae</taxon>
        <taxon>Labeoninae</taxon>
        <taxon>Labeonini</taxon>
        <taxon>Cirrhinus</taxon>
    </lineage>
</organism>
<name>A0ABD0NC21_CIRMR</name>
<dbReference type="AlphaFoldDB" id="A0ABD0NC21"/>
<dbReference type="InterPro" id="IPR032675">
    <property type="entry name" value="LRR_dom_sf"/>
</dbReference>
<feature type="non-terminal residue" evidence="3">
    <location>
        <position position="56"/>
    </location>
</feature>
<gene>
    <name evidence="3" type="ORF">M9458_047235</name>
</gene>
<evidence type="ECO:0000256" key="2">
    <source>
        <dbReference type="ARBA" id="ARBA00022737"/>
    </source>
</evidence>
<evidence type="ECO:0000313" key="3">
    <source>
        <dbReference type="EMBL" id="KAL0159159.1"/>
    </source>
</evidence>
<accession>A0ABD0NC21</accession>